<protein>
    <submittedName>
        <fullName evidence="1">Uncharacterized protein</fullName>
    </submittedName>
</protein>
<reference evidence="1" key="1">
    <citation type="submission" date="2020-05" db="EMBL/GenBank/DDBJ databases">
        <authorList>
            <person name="Chiriac C."/>
            <person name="Salcher M."/>
            <person name="Ghai R."/>
            <person name="Kavagutti S V."/>
        </authorList>
    </citation>
    <scope>NUCLEOTIDE SEQUENCE</scope>
</reference>
<sequence>MATTSFVYDDAKKKIFYMHPTDDMISAGSRATGLPASIVETVWKAMWESAALSKPDVMV</sequence>
<evidence type="ECO:0000313" key="1">
    <source>
        <dbReference type="EMBL" id="CAB4192920.1"/>
    </source>
</evidence>
<dbReference type="EMBL" id="LR797181">
    <property type="protein sequence ID" value="CAB4192920.1"/>
    <property type="molecule type" value="Genomic_DNA"/>
</dbReference>
<gene>
    <name evidence="1" type="ORF">UFOVP1244_128</name>
</gene>
<name>A0A6J5R657_9CAUD</name>
<organism evidence="1">
    <name type="scientific">uncultured Caudovirales phage</name>
    <dbReference type="NCBI Taxonomy" id="2100421"/>
    <lineage>
        <taxon>Viruses</taxon>
        <taxon>Duplodnaviria</taxon>
        <taxon>Heunggongvirae</taxon>
        <taxon>Uroviricota</taxon>
        <taxon>Caudoviricetes</taxon>
        <taxon>Peduoviridae</taxon>
        <taxon>Maltschvirus</taxon>
        <taxon>Maltschvirus maltsch</taxon>
    </lineage>
</organism>
<proteinExistence type="predicted"/>
<accession>A0A6J5R657</accession>